<proteinExistence type="predicted"/>
<name>A0A2T6C6W4_9FLAO</name>
<dbReference type="EMBL" id="QBKT01000001">
    <property type="protein sequence ID" value="PTX64070.1"/>
    <property type="molecule type" value="Genomic_DNA"/>
</dbReference>
<comment type="caution">
    <text evidence="1">The sequence shown here is derived from an EMBL/GenBank/DDBJ whole genome shotgun (WGS) entry which is preliminary data.</text>
</comment>
<dbReference type="RefSeq" id="WP_108113413.1">
    <property type="nucleotide sequence ID" value="NZ_QBKT01000001.1"/>
</dbReference>
<gene>
    <name evidence="1" type="ORF">C8N46_101680</name>
</gene>
<reference evidence="1 2" key="1">
    <citation type="submission" date="2018-04" db="EMBL/GenBank/DDBJ databases">
        <title>Genomic Encyclopedia of Archaeal and Bacterial Type Strains, Phase II (KMG-II): from individual species to whole genera.</title>
        <authorList>
            <person name="Goeker M."/>
        </authorList>
    </citation>
    <scope>NUCLEOTIDE SEQUENCE [LARGE SCALE GENOMIC DNA]</scope>
    <source>
        <strain evidence="1 2">DSM 25731</strain>
    </source>
</reference>
<evidence type="ECO:0000313" key="2">
    <source>
        <dbReference type="Proteomes" id="UP000244090"/>
    </source>
</evidence>
<organism evidence="1 2">
    <name type="scientific">Kordia periserrulae</name>
    <dbReference type="NCBI Taxonomy" id="701523"/>
    <lineage>
        <taxon>Bacteria</taxon>
        <taxon>Pseudomonadati</taxon>
        <taxon>Bacteroidota</taxon>
        <taxon>Flavobacteriia</taxon>
        <taxon>Flavobacteriales</taxon>
        <taxon>Flavobacteriaceae</taxon>
        <taxon>Kordia</taxon>
    </lineage>
</organism>
<evidence type="ECO:0000313" key="1">
    <source>
        <dbReference type="EMBL" id="PTX64070.1"/>
    </source>
</evidence>
<accession>A0A2T6C6W4</accession>
<protein>
    <submittedName>
        <fullName evidence="1">Uncharacterized protein</fullName>
    </submittedName>
</protein>
<sequence length="276" mass="31327">MKHLKITYYILAMLVVSMQWSCSKDDDRIENTVEQSIDLSKYKGISTVEIDGKEVKTVDDLESTIKNAYSVHFDYPNNKIAISTSEVDAKRYLEVNHPQMKAKIANKIEKSLQQASQSTKPFLAINSKGHDEFAGGPLAKVDHDNDHDYGIIDDHSDSGFFLFEKSDVSWIEGLADVPNTSNTTTFHYMSTWWNLRDLASSFNTRYSVAEQYGYNMHVRYTRDEATRDVWVVYFDDANYGGQYNIVSVDPNEDVIVTSSSYKVDGTNVAGSILILY</sequence>
<keyword evidence="2" id="KW-1185">Reference proteome</keyword>
<dbReference type="AlphaFoldDB" id="A0A2T6C6W4"/>
<dbReference type="Proteomes" id="UP000244090">
    <property type="component" value="Unassembled WGS sequence"/>
</dbReference>